<organism evidence="2">
    <name type="scientific">Cyanothece sp. (strain PCC 7425 / ATCC 29141)</name>
    <dbReference type="NCBI Taxonomy" id="395961"/>
    <lineage>
        <taxon>Bacteria</taxon>
        <taxon>Bacillati</taxon>
        <taxon>Cyanobacteriota</taxon>
        <taxon>Cyanophyceae</taxon>
        <taxon>Gomontiellales</taxon>
        <taxon>Cyanothecaceae</taxon>
        <taxon>Cyanothece</taxon>
    </lineage>
</organism>
<dbReference type="STRING" id="395961.Cyan7425_2640"/>
<dbReference type="EMBL" id="CP001344">
    <property type="protein sequence ID" value="ACL44994.1"/>
    <property type="molecule type" value="Genomic_DNA"/>
</dbReference>
<evidence type="ECO:0008006" key="3">
    <source>
        <dbReference type="Google" id="ProtNLM"/>
    </source>
</evidence>
<protein>
    <recommendedName>
        <fullName evidence="3">DUF3288 domain-containing protein</fullName>
    </recommendedName>
</protein>
<sequence>MSDRLEEILGPKGAEAELAKWAAGDAKGKSSLKDQQHPQAHKDRQLCERISQEGQTDYNLAELARLRIRYNGFPGARDLQAQLDQILKDWGLTEAQLFEKTRQIHANGQIYRVTSNKREDWS</sequence>
<dbReference type="eggNOG" id="ENOG5032Y24">
    <property type="taxonomic scope" value="Bacteria"/>
</dbReference>
<dbReference type="Pfam" id="PF11691">
    <property type="entry name" value="DUF3288"/>
    <property type="match status" value="1"/>
</dbReference>
<gene>
    <name evidence="2" type="ordered locus">Cyan7425_2640</name>
</gene>
<dbReference type="InterPro" id="IPR021705">
    <property type="entry name" value="DUF3288"/>
</dbReference>
<dbReference type="AlphaFoldDB" id="B8HJP1"/>
<dbReference type="HOGENOM" id="CLU_160065_1_0_3"/>
<evidence type="ECO:0000256" key="1">
    <source>
        <dbReference type="SAM" id="MobiDB-lite"/>
    </source>
</evidence>
<reference evidence="2" key="1">
    <citation type="submission" date="2009-01" db="EMBL/GenBank/DDBJ databases">
        <title>Complete sequence of chromosome Cyanothece sp. PCC 7425.</title>
        <authorList>
            <consortium name="US DOE Joint Genome Institute"/>
            <person name="Lucas S."/>
            <person name="Copeland A."/>
            <person name="Lapidus A."/>
            <person name="Glavina del Rio T."/>
            <person name="Dalin E."/>
            <person name="Tice H."/>
            <person name="Bruce D."/>
            <person name="Goodwin L."/>
            <person name="Pitluck S."/>
            <person name="Sims D."/>
            <person name="Meineke L."/>
            <person name="Brettin T."/>
            <person name="Detter J.C."/>
            <person name="Han C."/>
            <person name="Larimer F."/>
            <person name="Land M."/>
            <person name="Hauser L."/>
            <person name="Kyrpides N."/>
            <person name="Ovchinnikova G."/>
            <person name="Liberton M."/>
            <person name="Stoeckel J."/>
            <person name="Banerjee A."/>
            <person name="Singh A."/>
            <person name="Page L."/>
            <person name="Sato H."/>
            <person name="Zhao L."/>
            <person name="Sherman L."/>
            <person name="Pakrasi H."/>
            <person name="Richardson P."/>
        </authorList>
    </citation>
    <scope>NUCLEOTIDE SEQUENCE</scope>
    <source>
        <strain evidence="2">PCC 7425</strain>
    </source>
</reference>
<evidence type="ECO:0000313" key="2">
    <source>
        <dbReference type="EMBL" id="ACL44994.1"/>
    </source>
</evidence>
<feature type="compositionally biased region" description="Basic and acidic residues" evidence="1">
    <location>
        <begin position="26"/>
        <end position="44"/>
    </location>
</feature>
<accession>B8HJP1</accession>
<dbReference type="OrthoDB" id="514226at2"/>
<proteinExistence type="predicted"/>
<name>B8HJP1_CYAP4</name>
<dbReference type="KEGG" id="cyn:Cyan7425_2640"/>
<feature type="region of interest" description="Disordered" evidence="1">
    <location>
        <begin position="25"/>
        <end position="44"/>
    </location>
</feature>